<evidence type="ECO:0000256" key="4">
    <source>
        <dbReference type="PIRSR" id="PIRSR000524-1"/>
    </source>
</evidence>
<dbReference type="OrthoDB" id="389074at2"/>
<sequence length="359" mass="39262">MSTHVKLYIPGPVEVSPATFAAMSQPMIGHRGKGFQDLYAEIHPMLQELFGTKGLVFLSTSSAFGIMEGCIRNLVAKKVLNCCNGAFSDKWHDVSKRCGKEAEAYTVPWGQPVMADEIDKRLATGEFDAVTFIHNETSTGVLSPIAEIAALKKKYPDVMFITDSVSGFTTVPLNFDELGLDVLLTGSQKAFALPPGLALFTASEAAMARAATIADRGYYFDFLEFKANGEKSMTPSTPCISLIYGLRHQLKTMFAEGLENRYARHARLNGMVHEWVRKNGFEFFAPEGYRSKSLTCVANNKEIDVAALIALLKKNHSLIIDGGYGKLKGKTFRISNMGDETDESMSAVIAALDDSLAKL</sequence>
<dbReference type="PROSITE" id="PS00595">
    <property type="entry name" value="AA_TRANSFER_CLASS_5"/>
    <property type="match status" value="1"/>
</dbReference>
<dbReference type="EMBL" id="FUYE01000015">
    <property type="protein sequence ID" value="SKB03466.1"/>
    <property type="molecule type" value="Genomic_DNA"/>
</dbReference>
<dbReference type="GO" id="GO:0004760">
    <property type="term" value="F:L-serine-pyruvate transaminase activity"/>
    <property type="evidence" value="ECO:0007669"/>
    <property type="project" value="TreeGrafter"/>
</dbReference>
<dbReference type="Gene3D" id="3.40.640.10">
    <property type="entry name" value="Type I PLP-dependent aspartate aminotransferase-like (Major domain)"/>
    <property type="match status" value="1"/>
</dbReference>
<keyword evidence="10" id="KW-1185">Reference proteome</keyword>
<comment type="cofactor">
    <cofactor evidence="1 5 7">
        <name>pyridoxal 5'-phosphate</name>
        <dbReference type="ChEBI" id="CHEBI:597326"/>
    </cofactor>
</comment>
<comment type="similarity">
    <text evidence="2 6">Belongs to the class-V pyridoxal-phosphate-dependent aminotransferase family.</text>
</comment>
<feature type="binding site" evidence="4">
    <location>
        <position position="333"/>
    </location>
    <ligand>
        <name>substrate</name>
    </ligand>
</feature>
<evidence type="ECO:0000256" key="3">
    <source>
        <dbReference type="ARBA" id="ARBA00022898"/>
    </source>
</evidence>
<dbReference type="PANTHER" id="PTHR21152:SF40">
    <property type="entry name" value="ALANINE--GLYOXYLATE AMINOTRANSFERASE"/>
    <property type="match status" value="1"/>
</dbReference>
<dbReference type="PANTHER" id="PTHR21152">
    <property type="entry name" value="AMINOTRANSFERASE CLASS V"/>
    <property type="match status" value="1"/>
</dbReference>
<dbReference type="GO" id="GO:0019265">
    <property type="term" value="P:glycine biosynthetic process, by transamination of glyoxylate"/>
    <property type="evidence" value="ECO:0007669"/>
    <property type="project" value="TreeGrafter"/>
</dbReference>
<feature type="modified residue" description="N6-(pyridoxal phosphate)lysine" evidence="5">
    <location>
        <position position="189"/>
    </location>
</feature>
<dbReference type="Gene3D" id="3.90.1150.10">
    <property type="entry name" value="Aspartate Aminotransferase, domain 1"/>
    <property type="match status" value="1"/>
</dbReference>
<dbReference type="Proteomes" id="UP000190774">
    <property type="component" value="Unassembled WGS sequence"/>
</dbReference>
<protein>
    <submittedName>
        <fullName evidence="9">Aspartate aminotransferase</fullName>
    </submittedName>
</protein>
<organism evidence="9 10">
    <name type="scientific">Prosthecobacter debontii</name>
    <dbReference type="NCBI Taxonomy" id="48467"/>
    <lineage>
        <taxon>Bacteria</taxon>
        <taxon>Pseudomonadati</taxon>
        <taxon>Verrucomicrobiota</taxon>
        <taxon>Verrucomicrobiia</taxon>
        <taxon>Verrucomicrobiales</taxon>
        <taxon>Verrucomicrobiaceae</taxon>
        <taxon>Prosthecobacter</taxon>
    </lineage>
</organism>
<dbReference type="Pfam" id="PF00266">
    <property type="entry name" value="Aminotran_5"/>
    <property type="match status" value="1"/>
</dbReference>
<keyword evidence="9" id="KW-0808">Transferase</keyword>
<evidence type="ECO:0000313" key="9">
    <source>
        <dbReference type="EMBL" id="SKB03466.1"/>
    </source>
</evidence>
<evidence type="ECO:0000256" key="5">
    <source>
        <dbReference type="PIRSR" id="PIRSR000524-50"/>
    </source>
</evidence>
<dbReference type="PIRSF" id="PIRSF000524">
    <property type="entry name" value="SPT"/>
    <property type="match status" value="1"/>
</dbReference>
<dbReference type="SUPFAM" id="SSF53383">
    <property type="entry name" value="PLP-dependent transferases"/>
    <property type="match status" value="1"/>
</dbReference>
<evidence type="ECO:0000256" key="2">
    <source>
        <dbReference type="ARBA" id="ARBA00009236"/>
    </source>
</evidence>
<dbReference type="InterPro" id="IPR020578">
    <property type="entry name" value="Aminotrans_V_PyrdxlP_BS"/>
</dbReference>
<dbReference type="InterPro" id="IPR000192">
    <property type="entry name" value="Aminotrans_V_dom"/>
</dbReference>
<keyword evidence="3 5" id="KW-0663">Pyridoxal phosphate</keyword>
<dbReference type="InterPro" id="IPR015422">
    <property type="entry name" value="PyrdxlP-dep_Trfase_small"/>
</dbReference>
<evidence type="ECO:0000256" key="6">
    <source>
        <dbReference type="RuleBase" id="RU004075"/>
    </source>
</evidence>
<dbReference type="InterPro" id="IPR024169">
    <property type="entry name" value="SP_NH2Trfase/AEP_transaminase"/>
</dbReference>
<evidence type="ECO:0000313" key="10">
    <source>
        <dbReference type="Proteomes" id="UP000190774"/>
    </source>
</evidence>
<evidence type="ECO:0000256" key="1">
    <source>
        <dbReference type="ARBA" id="ARBA00001933"/>
    </source>
</evidence>
<dbReference type="InterPro" id="IPR015424">
    <property type="entry name" value="PyrdxlP-dep_Trfase"/>
</dbReference>
<gene>
    <name evidence="9" type="ORF">SAMN02745166_03816</name>
</gene>
<feature type="domain" description="Aminotransferase class V" evidence="8">
    <location>
        <begin position="28"/>
        <end position="320"/>
    </location>
</feature>
<dbReference type="GO" id="GO:0008453">
    <property type="term" value="F:alanine-glyoxylate transaminase activity"/>
    <property type="evidence" value="ECO:0007669"/>
    <property type="project" value="TreeGrafter"/>
</dbReference>
<dbReference type="InterPro" id="IPR015421">
    <property type="entry name" value="PyrdxlP-dep_Trfase_major"/>
</dbReference>
<proteinExistence type="inferred from homology"/>
<name>A0A1T4YNY3_9BACT</name>
<dbReference type="AlphaFoldDB" id="A0A1T4YNY3"/>
<accession>A0A1T4YNY3</accession>
<dbReference type="STRING" id="48467.SAMN02745166_03816"/>
<evidence type="ECO:0000256" key="7">
    <source>
        <dbReference type="RuleBase" id="RU004504"/>
    </source>
</evidence>
<keyword evidence="9" id="KW-0032">Aminotransferase</keyword>
<reference evidence="10" key="1">
    <citation type="submission" date="2017-02" db="EMBL/GenBank/DDBJ databases">
        <authorList>
            <person name="Varghese N."/>
            <person name="Submissions S."/>
        </authorList>
    </citation>
    <scope>NUCLEOTIDE SEQUENCE [LARGE SCALE GENOMIC DNA]</scope>
    <source>
        <strain evidence="10">ATCC 700200</strain>
    </source>
</reference>
<evidence type="ECO:0000259" key="8">
    <source>
        <dbReference type="Pfam" id="PF00266"/>
    </source>
</evidence>
<dbReference type="RefSeq" id="WP_078814983.1">
    <property type="nucleotide sequence ID" value="NZ_FUYE01000015.1"/>
</dbReference>